<evidence type="ECO:0000313" key="2">
    <source>
        <dbReference type="EMBL" id="GGB70542.1"/>
    </source>
</evidence>
<gene>
    <name evidence="2" type="ORF">GCM10011503_19040</name>
</gene>
<dbReference type="EMBL" id="BMKF01000002">
    <property type="protein sequence ID" value="GGB70542.1"/>
    <property type="molecule type" value="Genomic_DNA"/>
</dbReference>
<evidence type="ECO:0000256" key="1">
    <source>
        <dbReference type="SAM" id="SignalP"/>
    </source>
</evidence>
<feature type="chain" id="PRO_5047283997" evidence="1">
    <location>
        <begin position="21"/>
        <end position="126"/>
    </location>
</feature>
<evidence type="ECO:0000313" key="3">
    <source>
        <dbReference type="Proteomes" id="UP000628854"/>
    </source>
</evidence>
<dbReference type="RefSeq" id="WP_158084549.1">
    <property type="nucleotide sequence ID" value="NZ_BMKF01000002.1"/>
</dbReference>
<comment type="caution">
    <text evidence="2">The sequence shown here is derived from an EMBL/GenBank/DDBJ whole genome shotgun (WGS) entry which is preliminary data.</text>
</comment>
<sequence length="126" mass="13175">MKLHFAAAIIAGCCLVPACASTEPERLADIQARALSGCDGSIRRSRAAGDYDYDLGTCECVAGRITTPLWSDENSSYSGAPMPIKDAKAIAAAINKGATFAEGLEEARSKISVPSSNSVNTCFAKR</sequence>
<keyword evidence="3" id="KW-1185">Reference proteome</keyword>
<keyword evidence="1" id="KW-0732">Signal</keyword>
<protein>
    <submittedName>
        <fullName evidence="2">Uncharacterized protein</fullName>
    </submittedName>
</protein>
<organism evidence="2 3">
    <name type="scientific">Henriciella pelagia</name>
    <dbReference type="NCBI Taxonomy" id="1977912"/>
    <lineage>
        <taxon>Bacteria</taxon>
        <taxon>Pseudomonadati</taxon>
        <taxon>Pseudomonadota</taxon>
        <taxon>Alphaproteobacteria</taxon>
        <taxon>Hyphomonadales</taxon>
        <taxon>Hyphomonadaceae</taxon>
        <taxon>Henriciella</taxon>
    </lineage>
</organism>
<name>A0ABQ1JK63_9PROT</name>
<dbReference type="Proteomes" id="UP000628854">
    <property type="component" value="Unassembled WGS sequence"/>
</dbReference>
<accession>A0ABQ1JK63</accession>
<proteinExistence type="predicted"/>
<feature type="signal peptide" evidence="1">
    <location>
        <begin position="1"/>
        <end position="20"/>
    </location>
</feature>
<reference evidence="3" key="1">
    <citation type="journal article" date="2019" name="Int. J. Syst. Evol. Microbiol.">
        <title>The Global Catalogue of Microorganisms (GCM) 10K type strain sequencing project: providing services to taxonomists for standard genome sequencing and annotation.</title>
        <authorList>
            <consortium name="The Broad Institute Genomics Platform"/>
            <consortium name="The Broad Institute Genome Sequencing Center for Infectious Disease"/>
            <person name="Wu L."/>
            <person name="Ma J."/>
        </authorList>
    </citation>
    <scope>NUCLEOTIDE SEQUENCE [LARGE SCALE GENOMIC DNA]</scope>
    <source>
        <strain evidence="3">CGMCC 1.15928</strain>
    </source>
</reference>